<reference evidence="3" key="1">
    <citation type="submission" date="2016-06" db="EMBL/GenBank/DDBJ databases">
        <authorList>
            <person name="Varghese N."/>
            <person name="Submissions Spin"/>
        </authorList>
    </citation>
    <scope>NUCLEOTIDE SEQUENCE [LARGE SCALE GENOMIC DNA]</scope>
    <source>
        <strain evidence="3">DSM 45647</strain>
    </source>
</reference>
<sequence>MTDPVELSEEHAGGADPEHVTPEDPDAPQAWPAEAGLPADGRDPAGGPGDDG</sequence>
<dbReference type="STRING" id="745366.GA0070213_107219"/>
<evidence type="ECO:0000313" key="2">
    <source>
        <dbReference type="EMBL" id="SCG62510.1"/>
    </source>
</evidence>
<dbReference type="Proteomes" id="UP000199360">
    <property type="component" value="Unassembled WGS sequence"/>
</dbReference>
<organism evidence="2 3">
    <name type="scientific">Micromonospora humi</name>
    <dbReference type="NCBI Taxonomy" id="745366"/>
    <lineage>
        <taxon>Bacteria</taxon>
        <taxon>Bacillati</taxon>
        <taxon>Actinomycetota</taxon>
        <taxon>Actinomycetes</taxon>
        <taxon>Micromonosporales</taxon>
        <taxon>Micromonosporaceae</taxon>
        <taxon>Micromonospora</taxon>
    </lineage>
</organism>
<keyword evidence="3" id="KW-1185">Reference proteome</keyword>
<gene>
    <name evidence="2" type="ORF">GA0070213_107219</name>
</gene>
<dbReference type="AlphaFoldDB" id="A0A1C5IW14"/>
<evidence type="ECO:0000256" key="1">
    <source>
        <dbReference type="SAM" id="MobiDB-lite"/>
    </source>
</evidence>
<feature type="compositionally biased region" description="Basic and acidic residues" evidence="1">
    <location>
        <begin position="8"/>
        <end position="22"/>
    </location>
</feature>
<protein>
    <submittedName>
        <fullName evidence="2">Uncharacterized protein</fullName>
    </submittedName>
</protein>
<accession>A0A1C5IW14</accession>
<proteinExistence type="predicted"/>
<evidence type="ECO:0000313" key="3">
    <source>
        <dbReference type="Proteomes" id="UP000199360"/>
    </source>
</evidence>
<name>A0A1C5IW14_9ACTN</name>
<dbReference type="EMBL" id="FMDM01000007">
    <property type="protein sequence ID" value="SCG62510.1"/>
    <property type="molecule type" value="Genomic_DNA"/>
</dbReference>
<feature type="region of interest" description="Disordered" evidence="1">
    <location>
        <begin position="1"/>
        <end position="52"/>
    </location>
</feature>
<dbReference type="RefSeq" id="WP_175441355.1">
    <property type="nucleotide sequence ID" value="NZ_FMDM01000007.1"/>
</dbReference>